<dbReference type="InterPro" id="IPR001611">
    <property type="entry name" value="Leu-rich_rpt"/>
</dbReference>
<keyword evidence="4" id="KW-1185">Reference proteome</keyword>
<sequence>MDLHDEMGGKEVGRTWEELRECRLSEISCGSLASALRSNPSHLRELNLSGTSCRIQEELDLGQNQLQDSGVKLLSDLVEIHTMG</sequence>
<reference evidence="3 4" key="1">
    <citation type="submission" date="2019-04" db="EMBL/GenBank/DDBJ databases">
        <title>Chromosome genome assembly for Takifugu flavidus.</title>
        <authorList>
            <person name="Xiao S."/>
        </authorList>
    </citation>
    <scope>NUCLEOTIDE SEQUENCE [LARGE SCALE GENOMIC DNA]</scope>
    <source>
        <strain evidence="3">HTHZ2018</strain>
        <tissue evidence="3">Muscle</tissue>
    </source>
</reference>
<dbReference type="InterPro" id="IPR051261">
    <property type="entry name" value="NLR"/>
</dbReference>
<dbReference type="InterPro" id="IPR032675">
    <property type="entry name" value="LRR_dom_sf"/>
</dbReference>
<dbReference type="Pfam" id="PF13516">
    <property type="entry name" value="LRR_6"/>
    <property type="match status" value="1"/>
</dbReference>
<evidence type="ECO:0000256" key="2">
    <source>
        <dbReference type="ARBA" id="ARBA00022737"/>
    </source>
</evidence>
<gene>
    <name evidence="3" type="ORF">D4764_0289070</name>
</gene>
<evidence type="ECO:0000256" key="1">
    <source>
        <dbReference type="ARBA" id="ARBA00022614"/>
    </source>
</evidence>
<dbReference type="PANTHER" id="PTHR24106">
    <property type="entry name" value="NACHT, LRR AND CARD DOMAINS-CONTAINING"/>
    <property type="match status" value="1"/>
</dbReference>
<dbReference type="Gene3D" id="3.80.10.10">
    <property type="entry name" value="Ribonuclease Inhibitor"/>
    <property type="match status" value="1"/>
</dbReference>
<accession>A0A5C6MGZ7</accession>
<keyword evidence="1" id="KW-0433">Leucine-rich repeat</keyword>
<name>A0A5C6MGZ7_9TELE</name>
<dbReference type="SUPFAM" id="SSF52047">
    <property type="entry name" value="RNI-like"/>
    <property type="match status" value="1"/>
</dbReference>
<dbReference type="EMBL" id="RHFK02000512">
    <property type="protein sequence ID" value="TWW53865.1"/>
    <property type="molecule type" value="Genomic_DNA"/>
</dbReference>
<organism evidence="3 4">
    <name type="scientific">Takifugu flavidus</name>
    <name type="common">sansaifugu</name>
    <dbReference type="NCBI Taxonomy" id="433684"/>
    <lineage>
        <taxon>Eukaryota</taxon>
        <taxon>Metazoa</taxon>
        <taxon>Chordata</taxon>
        <taxon>Craniata</taxon>
        <taxon>Vertebrata</taxon>
        <taxon>Euteleostomi</taxon>
        <taxon>Actinopterygii</taxon>
        <taxon>Neopterygii</taxon>
        <taxon>Teleostei</taxon>
        <taxon>Neoteleostei</taxon>
        <taxon>Acanthomorphata</taxon>
        <taxon>Eupercaria</taxon>
        <taxon>Tetraodontiformes</taxon>
        <taxon>Tetradontoidea</taxon>
        <taxon>Tetraodontidae</taxon>
        <taxon>Takifugu</taxon>
    </lineage>
</organism>
<dbReference type="AlphaFoldDB" id="A0A5C6MGZ7"/>
<dbReference type="Proteomes" id="UP000324091">
    <property type="component" value="Unassembled WGS sequence"/>
</dbReference>
<protein>
    <submittedName>
        <fullName evidence="3">Uncharacterized protein</fullName>
    </submittedName>
</protein>
<evidence type="ECO:0000313" key="4">
    <source>
        <dbReference type="Proteomes" id="UP000324091"/>
    </source>
</evidence>
<keyword evidence="2" id="KW-0677">Repeat</keyword>
<proteinExistence type="predicted"/>
<comment type="caution">
    <text evidence="3">The sequence shown here is derived from an EMBL/GenBank/DDBJ whole genome shotgun (WGS) entry which is preliminary data.</text>
</comment>
<evidence type="ECO:0000313" key="3">
    <source>
        <dbReference type="EMBL" id="TWW53865.1"/>
    </source>
</evidence>